<keyword evidence="3" id="KW-1185">Reference proteome</keyword>
<protein>
    <submittedName>
        <fullName evidence="2">ROK family protein</fullName>
    </submittedName>
</protein>
<accession>A0A4R0NNT2</accession>
<proteinExistence type="inferred from homology"/>
<dbReference type="EMBL" id="SJSL01000002">
    <property type="protein sequence ID" value="TCD01323.1"/>
    <property type="molecule type" value="Genomic_DNA"/>
</dbReference>
<name>A0A4R0NNT2_9SPHI</name>
<evidence type="ECO:0000256" key="1">
    <source>
        <dbReference type="ARBA" id="ARBA00006479"/>
    </source>
</evidence>
<reference evidence="2 3" key="1">
    <citation type="submission" date="2019-02" db="EMBL/GenBank/DDBJ databases">
        <title>Pedobacter sp. RP-1-14 sp. nov., isolated from Arctic soil.</title>
        <authorList>
            <person name="Dahal R.H."/>
        </authorList>
    </citation>
    <scope>NUCLEOTIDE SEQUENCE [LARGE SCALE GENOMIC DNA]</scope>
    <source>
        <strain evidence="2 3">RP-1-14</strain>
    </source>
</reference>
<comment type="caution">
    <text evidence="2">The sequence shown here is derived from an EMBL/GenBank/DDBJ whole genome shotgun (WGS) entry which is preliminary data.</text>
</comment>
<dbReference type="OrthoDB" id="849313at2"/>
<gene>
    <name evidence="2" type="ORF">EZ437_11270</name>
</gene>
<organism evidence="2 3">
    <name type="scientific">Pedobacter psychroterrae</name>
    <dbReference type="NCBI Taxonomy" id="2530453"/>
    <lineage>
        <taxon>Bacteria</taxon>
        <taxon>Pseudomonadati</taxon>
        <taxon>Bacteroidota</taxon>
        <taxon>Sphingobacteriia</taxon>
        <taxon>Sphingobacteriales</taxon>
        <taxon>Sphingobacteriaceae</taxon>
        <taxon>Pedobacter</taxon>
    </lineage>
</organism>
<dbReference type="RefSeq" id="WP_131596042.1">
    <property type="nucleotide sequence ID" value="NZ_SJSL01000002.1"/>
</dbReference>
<evidence type="ECO:0000313" key="2">
    <source>
        <dbReference type="EMBL" id="TCD01323.1"/>
    </source>
</evidence>
<dbReference type="CDD" id="cd24058">
    <property type="entry name" value="ASKHA_NBD_ROK_PPGK"/>
    <property type="match status" value="1"/>
</dbReference>
<dbReference type="AlphaFoldDB" id="A0A4R0NNT2"/>
<dbReference type="InterPro" id="IPR043129">
    <property type="entry name" value="ATPase_NBD"/>
</dbReference>
<comment type="similarity">
    <text evidence="1">Belongs to the ROK (NagC/XylR) family.</text>
</comment>
<dbReference type="Proteomes" id="UP000293347">
    <property type="component" value="Unassembled WGS sequence"/>
</dbReference>
<dbReference type="Pfam" id="PF00480">
    <property type="entry name" value="ROK"/>
    <property type="match status" value="1"/>
</dbReference>
<dbReference type="PANTHER" id="PTHR18964:SF149">
    <property type="entry name" value="BIFUNCTIONAL UDP-N-ACETYLGLUCOSAMINE 2-EPIMERASE_N-ACETYLMANNOSAMINE KINASE"/>
    <property type="match status" value="1"/>
</dbReference>
<dbReference type="PANTHER" id="PTHR18964">
    <property type="entry name" value="ROK (REPRESSOR, ORF, KINASE) FAMILY"/>
    <property type="match status" value="1"/>
</dbReference>
<sequence>MSVKNKNERNNNILSIDVGGTSIKACILSQEGELLSEFKKLPTPEESTPQAVLKCIKELASALEDSFERISIGFPGYVKFGKVETAPNLAKNKWANVDLAQQVSNLFNKPVRLINDADQQALGIVSGKGFEIVFTVGTGFGTALVFDGELLPHLELAHLPITKNKDYDDYIGTKAFEKLGEKKWNERLQRIIEIYKTVFNYDTLYIGGGNSKHINFELDHNIKLVTNKDGIKGGAKLWEVAEKYHVYTNHPNNKK</sequence>
<dbReference type="Gene3D" id="3.30.420.40">
    <property type="match status" value="2"/>
</dbReference>
<evidence type="ECO:0000313" key="3">
    <source>
        <dbReference type="Proteomes" id="UP000293347"/>
    </source>
</evidence>
<dbReference type="SUPFAM" id="SSF53067">
    <property type="entry name" value="Actin-like ATPase domain"/>
    <property type="match status" value="1"/>
</dbReference>
<dbReference type="InterPro" id="IPR000600">
    <property type="entry name" value="ROK"/>
</dbReference>